<proteinExistence type="predicted"/>
<dbReference type="Gene3D" id="1.10.10.60">
    <property type="entry name" value="Homeodomain-like"/>
    <property type="match status" value="1"/>
</dbReference>
<dbReference type="InterPro" id="IPR001647">
    <property type="entry name" value="HTH_TetR"/>
</dbReference>
<keyword evidence="2 4" id="KW-0238">DNA-binding</keyword>
<keyword evidence="7" id="KW-1185">Reference proteome</keyword>
<feature type="domain" description="HTH tetR-type" evidence="5">
    <location>
        <begin position="18"/>
        <end position="78"/>
    </location>
</feature>
<name>A0ABY2SJ88_9HYPH</name>
<dbReference type="PROSITE" id="PS50977">
    <property type="entry name" value="HTH_TETR_2"/>
    <property type="match status" value="1"/>
</dbReference>
<dbReference type="InterPro" id="IPR011075">
    <property type="entry name" value="TetR_C"/>
</dbReference>
<keyword evidence="1" id="KW-0805">Transcription regulation</keyword>
<sequence length="204" mass="22121">MKTTNPLSVPRLPGRPREFDAEAALDGALQVFRERGYHATSIPDLCQAMQLSAGSLYKAYKDKRSLFLAAFDRYVRQRHTQLRPLLERQPTGRAKIGTLLQFYAESSFGSEGRRGCLVAGSAAELATYDDEMAARVVGALQDLECLLAKLIRQGQADGSIADGVSADDTARTLLCVVQGMRIIGKLGKSREGMLSAAQAALCLL</sequence>
<dbReference type="EMBL" id="SZPQ01000019">
    <property type="protein sequence ID" value="TKI05503.1"/>
    <property type="molecule type" value="Genomic_DNA"/>
</dbReference>
<dbReference type="InterPro" id="IPR009057">
    <property type="entry name" value="Homeodomain-like_sf"/>
</dbReference>
<dbReference type="Pfam" id="PF16925">
    <property type="entry name" value="TetR_C_13"/>
    <property type="match status" value="1"/>
</dbReference>
<dbReference type="Proteomes" id="UP000305202">
    <property type="component" value="Unassembled WGS sequence"/>
</dbReference>
<evidence type="ECO:0000313" key="6">
    <source>
        <dbReference type="EMBL" id="TKI05503.1"/>
    </source>
</evidence>
<dbReference type="RefSeq" id="WP_136990792.1">
    <property type="nucleotide sequence ID" value="NZ_SZPQ01000019.1"/>
</dbReference>
<gene>
    <name evidence="6" type="ORF">FCN80_14110</name>
</gene>
<dbReference type="SUPFAM" id="SSF48498">
    <property type="entry name" value="Tetracyclin repressor-like, C-terminal domain"/>
    <property type="match status" value="1"/>
</dbReference>
<dbReference type="SUPFAM" id="SSF46689">
    <property type="entry name" value="Homeodomain-like"/>
    <property type="match status" value="1"/>
</dbReference>
<dbReference type="Gene3D" id="1.10.357.10">
    <property type="entry name" value="Tetracycline Repressor, domain 2"/>
    <property type="match status" value="1"/>
</dbReference>
<dbReference type="PANTHER" id="PTHR47506">
    <property type="entry name" value="TRANSCRIPTIONAL REGULATORY PROTEIN"/>
    <property type="match status" value="1"/>
</dbReference>
<evidence type="ECO:0000256" key="3">
    <source>
        <dbReference type="ARBA" id="ARBA00023163"/>
    </source>
</evidence>
<evidence type="ECO:0000256" key="4">
    <source>
        <dbReference type="PROSITE-ProRule" id="PRU00335"/>
    </source>
</evidence>
<organism evidence="6 7">
    <name type="scientific">Martelella alba</name>
    <dbReference type="NCBI Taxonomy" id="2590451"/>
    <lineage>
        <taxon>Bacteria</taxon>
        <taxon>Pseudomonadati</taxon>
        <taxon>Pseudomonadota</taxon>
        <taxon>Alphaproteobacteria</taxon>
        <taxon>Hyphomicrobiales</taxon>
        <taxon>Aurantimonadaceae</taxon>
        <taxon>Martelella</taxon>
    </lineage>
</organism>
<evidence type="ECO:0000259" key="5">
    <source>
        <dbReference type="PROSITE" id="PS50977"/>
    </source>
</evidence>
<accession>A0ABY2SJ88</accession>
<dbReference type="PRINTS" id="PR00455">
    <property type="entry name" value="HTHTETR"/>
</dbReference>
<comment type="caution">
    <text evidence="6">The sequence shown here is derived from an EMBL/GenBank/DDBJ whole genome shotgun (WGS) entry which is preliminary data.</text>
</comment>
<dbReference type="Pfam" id="PF00440">
    <property type="entry name" value="TetR_N"/>
    <property type="match status" value="1"/>
</dbReference>
<evidence type="ECO:0000256" key="2">
    <source>
        <dbReference type="ARBA" id="ARBA00023125"/>
    </source>
</evidence>
<reference evidence="6 7" key="1">
    <citation type="submission" date="2019-04" db="EMBL/GenBank/DDBJ databases">
        <authorList>
            <person name="Li M."/>
            <person name="Gao C."/>
        </authorList>
    </citation>
    <scope>NUCLEOTIDE SEQUENCE [LARGE SCALE GENOMIC DNA]</scope>
    <source>
        <strain evidence="6 7">BGMRC 2031</strain>
    </source>
</reference>
<evidence type="ECO:0000313" key="7">
    <source>
        <dbReference type="Proteomes" id="UP000305202"/>
    </source>
</evidence>
<dbReference type="InterPro" id="IPR036271">
    <property type="entry name" value="Tet_transcr_reg_TetR-rel_C_sf"/>
</dbReference>
<dbReference type="PANTHER" id="PTHR47506:SF10">
    <property type="entry name" value="TRANSCRIPTIONAL REGULATORY PROTEIN"/>
    <property type="match status" value="1"/>
</dbReference>
<feature type="DNA-binding region" description="H-T-H motif" evidence="4">
    <location>
        <begin position="41"/>
        <end position="60"/>
    </location>
</feature>
<evidence type="ECO:0000256" key="1">
    <source>
        <dbReference type="ARBA" id="ARBA00023015"/>
    </source>
</evidence>
<protein>
    <submittedName>
        <fullName evidence="6">TetR/AcrR family transcriptional regulator</fullName>
    </submittedName>
</protein>
<keyword evidence="3" id="KW-0804">Transcription</keyword>